<reference evidence="4" key="1">
    <citation type="journal article" date="2013" name="Nat. Genet.">
        <title>The draft genomes of soft-shell turtle and green sea turtle yield insights into the development and evolution of the turtle-specific body plan.</title>
        <authorList>
            <person name="Wang Z."/>
            <person name="Pascual-Anaya J."/>
            <person name="Zadissa A."/>
            <person name="Li W."/>
            <person name="Niimura Y."/>
            <person name="Huang Z."/>
            <person name="Li C."/>
            <person name="White S."/>
            <person name="Xiong Z."/>
            <person name="Fang D."/>
            <person name="Wang B."/>
            <person name="Ming Y."/>
            <person name="Chen Y."/>
            <person name="Zheng Y."/>
            <person name="Kuraku S."/>
            <person name="Pignatelli M."/>
            <person name="Herrero J."/>
            <person name="Beal K."/>
            <person name="Nozawa M."/>
            <person name="Li Q."/>
            <person name="Wang J."/>
            <person name="Zhang H."/>
            <person name="Yu L."/>
            <person name="Shigenobu S."/>
            <person name="Wang J."/>
            <person name="Liu J."/>
            <person name="Flicek P."/>
            <person name="Searle S."/>
            <person name="Wang J."/>
            <person name="Kuratani S."/>
            <person name="Yin Y."/>
            <person name="Aken B."/>
            <person name="Zhang G."/>
            <person name="Irie N."/>
        </authorList>
    </citation>
    <scope>NUCLEOTIDE SEQUENCE [LARGE SCALE GENOMIC DNA]</scope>
</reference>
<feature type="region of interest" description="Disordered" evidence="1">
    <location>
        <begin position="78"/>
        <end position="146"/>
    </location>
</feature>
<evidence type="ECO:0000313" key="4">
    <source>
        <dbReference type="Proteomes" id="UP000031443"/>
    </source>
</evidence>
<gene>
    <name evidence="3" type="ORF">UY3_10603</name>
</gene>
<feature type="domain" description="Myb/SANT-like DNA-binding" evidence="2">
    <location>
        <begin position="3"/>
        <end position="56"/>
    </location>
</feature>
<sequence>MDIYEQIAHGMWVKGYDRDQRQCCVKVKEVCQGYQKARKTNNRFDAEPQICCFYKLHAILGSDPTSTMQTTVDILEMPETETPAVKSKAEERVDALGGSSHAERKVLFDTAPQTRQSHQASTDEPDEREGTSRMEVNGALDDGKFR</sequence>
<organism evidence="3 4">
    <name type="scientific">Chelonia mydas</name>
    <name type="common">Green sea-turtle</name>
    <name type="synonym">Chelonia agassizi</name>
    <dbReference type="NCBI Taxonomy" id="8469"/>
    <lineage>
        <taxon>Eukaryota</taxon>
        <taxon>Metazoa</taxon>
        <taxon>Chordata</taxon>
        <taxon>Craniata</taxon>
        <taxon>Vertebrata</taxon>
        <taxon>Euteleostomi</taxon>
        <taxon>Archelosauria</taxon>
        <taxon>Testudinata</taxon>
        <taxon>Testudines</taxon>
        <taxon>Cryptodira</taxon>
        <taxon>Durocryptodira</taxon>
        <taxon>Americhelydia</taxon>
        <taxon>Chelonioidea</taxon>
        <taxon>Cheloniidae</taxon>
        <taxon>Chelonia</taxon>
    </lineage>
</organism>
<accession>M7BVX4</accession>
<feature type="compositionally biased region" description="Polar residues" evidence="1">
    <location>
        <begin position="111"/>
        <end position="122"/>
    </location>
</feature>
<dbReference type="AlphaFoldDB" id="M7BVX4"/>
<name>M7BVX4_CHEMY</name>
<dbReference type="Pfam" id="PF13837">
    <property type="entry name" value="Myb_DNA-bind_4"/>
    <property type="match status" value="1"/>
</dbReference>
<protein>
    <recommendedName>
        <fullName evidence="2">Myb/SANT-like DNA-binding domain-containing protein</fullName>
    </recommendedName>
</protein>
<evidence type="ECO:0000259" key="2">
    <source>
        <dbReference type="Pfam" id="PF13837"/>
    </source>
</evidence>
<dbReference type="Gene3D" id="1.10.10.60">
    <property type="entry name" value="Homeodomain-like"/>
    <property type="match status" value="1"/>
</dbReference>
<proteinExistence type="predicted"/>
<keyword evidence="4" id="KW-1185">Reference proteome</keyword>
<evidence type="ECO:0000256" key="1">
    <source>
        <dbReference type="SAM" id="MobiDB-lite"/>
    </source>
</evidence>
<dbReference type="InterPro" id="IPR044822">
    <property type="entry name" value="Myb_DNA-bind_4"/>
</dbReference>
<dbReference type="Proteomes" id="UP000031443">
    <property type="component" value="Unassembled WGS sequence"/>
</dbReference>
<evidence type="ECO:0000313" key="3">
    <source>
        <dbReference type="EMBL" id="EMP32272.1"/>
    </source>
</evidence>
<dbReference type="EMBL" id="KB541130">
    <property type="protein sequence ID" value="EMP32272.1"/>
    <property type="molecule type" value="Genomic_DNA"/>
</dbReference>